<dbReference type="SUPFAM" id="SSF51735">
    <property type="entry name" value="NAD(P)-binding Rossmann-fold domains"/>
    <property type="match status" value="1"/>
</dbReference>
<proteinExistence type="predicted"/>
<dbReference type="SMART" id="SM00859">
    <property type="entry name" value="Semialdhyde_dh"/>
    <property type="match status" value="1"/>
</dbReference>
<dbReference type="InterPro" id="IPR036291">
    <property type="entry name" value="NAD(P)-bd_dom_sf"/>
</dbReference>
<sequence>MNKTAIIIGATGLTGGMLLELLLESDTYETVKVFTRKPLKKQHDKIKEYVMDLLDLESYQDDFKADVVFCCVGTTAAKTPDKEIYRKIDYGIPVAAASLCQKNDIDTFMVISALGTNVNSRVFYNRTKGEMEEAVLQCRIPRTFILQPSLIGGEREEKRTGEYLAKQLMKPMNWFMIGPLKKYRSIHPKTIVKTMVWLADNDYEMTRIESDIIQEIAKGI</sequence>
<dbReference type="RefSeq" id="WP_074978040.1">
    <property type="nucleotide sequence ID" value="NZ_FPAG01000004.1"/>
</dbReference>
<evidence type="ECO:0000313" key="2">
    <source>
        <dbReference type="EMBL" id="SFS75289.1"/>
    </source>
</evidence>
<dbReference type="GO" id="GO:0051287">
    <property type="term" value="F:NAD binding"/>
    <property type="evidence" value="ECO:0007669"/>
    <property type="project" value="InterPro"/>
</dbReference>
<dbReference type="OrthoDB" id="9798632at2"/>
<dbReference type="EMBL" id="FPAG01000004">
    <property type="protein sequence ID" value="SFS75289.1"/>
    <property type="molecule type" value="Genomic_DNA"/>
</dbReference>
<evidence type="ECO:0000259" key="1">
    <source>
        <dbReference type="SMART" id="SM00859"/>
    </source>
</evidence>
<dbReference type="AlphaFoldDB" id="A0A1I6SEB0"/>
<dbReference type="Proteomes" id="UP000183209">
    <property type="component" value="Unassembled WGS sequence"/>
</dbReference>
<dbReference type="Pfam" id="PF13460">
    <property type="entry name" value="NAD_binding_10"/>
    <property type="match status" value="1"/>
</dbReference>
<dbReference type="InterPro" id="IPR000534">
    <property type="entry name" value="Semialdehyde_DH_NAD-bd"/>
</dbReference>
<dbReference type="PANTHER" id="PTHR14097:SF7">
    <property type="entry name" value="OXIDOREDUCTASE HTATIP2"/>
    <property type="match status" value="1"/>
</dbReference>
<name>A0A1I6SEB0_9FLAO</name>
<feature type="domain" description="Semialdehyde dehydrogenase NAD-binding" evidence="1">
    <location>
        <begin position="4"/>
        <end position="97"/>
    </location>
</feature>
<accession>A0A1I6SEB0</accession>
<protein>
    <submittedName>
        <fullName evidence="2">Semialdehyde dehydrogenase, NAD binding domain</fullName>
    </submittedName>
</protein>
<reference evidence="2 3" key="1">
    <citation type="submission" date="2016-10" db="EMBL/GenBank/DDBJ databases">
        <authorList>
            <person name="de Groot N.N."/>
        </authorList>
    </citation>
    <scope>NUCLEOTIDE SEQUENCE [LARGE SCALE GENOMIC DNA]</scope>
    <source>
        <strain evidence="2 3">CGMCC 1.6114</strain>
    </source>
</reference>
<gene>
    <name evidence="2" type="ORF">SAMN04487906_1559</name>
</gene>
<evidence type="ECO:0000313" key="3">
    <source>
        <dbReference type="Proteomes" id="UP000183209"/>
    </source>
</evidence>
<dbReference type="GO" id="GO:0016620">
    <property type="term" value="F:oxidoreductase activity, acting on the aldehyde or oxo group of donors, NAD or NADP as acceptor"/>
    <property type="evidence" value="ECO:0007669"/>
    <property type="project" value="InterPro"/>
</dbReference>
<dbReference type="PANTHER" id="PTHR14097">
    <property type="entry name" value="OXIDOREDUCTASE HTATIP2"/>
    <property type="match status" value="1"/>
</dbReference>
<dbReference type="InterPro" id="IPR016040">
    <property type="entry name" value="NAD(P)-bd_dom"/>
</dbReference>
<organism evidence="2 3">
    <name type="scientific">Zhouia amylolytica</name>
    <dbReference type="NCBI Taxonomy" id="376730"/>
    <lineage>
        <taxon>Bacteria</taxon>
        <taxon>Pseudomonadati</taxon>
        <taxon>Bacteroidota</taxon>
        <taxon>Flavobacteriia</taxon>
        <taxon>Flavobacteriales</taxon>
        <taxon>Flavobacteriaceae</taxon>
        <taxon>Zhouia</taxon>
    </lineage>
</organism>
<dbReference type="Gene3D" id="3.40.50.720">
    <property type="entry name" value="NAD(P)-binding Rossmann-like Domain"/>
    <property type="match status" value="1"/>
</dbReference>